<protein>
    <recommendedName>
        <fullName evidence="4">4-O-methyl-glucuronoyl methylesterase-like domain-containing protein</fullName>
    </recommendedName>
</protein>
<dbReference type="RefSeq" id="WP_419580811.1">
    <property type="nucleotide sequence ID" value="NZ_CP036432.1"/>
</dbReference>
<dbReference type="Gene3D" id="3.40.50.1820">
    <property type="entry name" value="alpha/beta hydrolase"/>
    <property type="match status" value="1"/>
</dbReference>
<keyword evidence="1" id="KW-0719">Serine esterase</keyword>
<dbReference type="Pfam" id="PF22244">
    <property type="entry name" value="GCE_fung"/>
    <property type="match status" value="1"/>
</dbReference>
<keyword evidence="6" id="KW-1185">Reference proteome</keyword>
<keyword evidence="2" id="KW-0732">Signal</keyword>
<evidence type="ECO:0000256" key="1">
    <source>
        <dbReference type="ARBA" id="ARBA00022487"/>
    </source>
</evidence>
<evidence type="ECO:0000313" key="5">
    <source>
        <dbReference type="EMBL" id="QDV81186.1"/>
    </source>
</evidence>
<name>A0ABX5XIF8_9BACT</name>
<feature type="domain" description="4-O-methyl-glucuronoyl methylesterase-like" evidence="4">
    <location>
        <begin position="235"/>
        <end position="385"/>
    </location>
</feature>
<gene>
    <name evidence="5" type="ORF">TBK1r_01010</name>
</gene>
<dbReference type="InterPro" id="IPR054579">
    <property type="entry name" value="GCE-like_dom"/>
</dbReference>
<dbReference type="SUPFAM" id="SSF53474">
    <property type="entry name" value="alpha/beta-Hydrolases"/>
    <property type="match status" value="1"/>
</dbReference>
<proteinExistence type="predicted"/>
<evidence type="ECO:0000256" key="2">
    <source>
        <dbReference type="ARBA" id="ARBA00022729"/>
    </source>
</evidence>
<sequence length="441" mass="48134">MQTSRSTRFTVAFCAMFVLSFHPSNRSVMGFEPNYDESKIPEYTLPDPLVTQSGSPVTTAEQWNTVRRPELLALFEKHVYGVSPPPCPIRRKHVSSKTVFDGLATRTEIDVLFGSADDATSMRMMVYVPKQRAGAVPAFLGLNFQGNHGVDDDPEIELNPGWFRVGRDGTTDGNKANEKSRGATASRWPLQMILKRGYAVATIYYGDIDPDFDDGFNNGIHGTLGDQVAHVAPESRWGSIAAWAYGLSRGLDCLEAETDLGIDAAKVAVLGHSRLGKTALWAGATDPRFAMVISNNSGCGGAALSRRAIGETVGRINEAFPHWFCDQFTEYNENEDACPVDQHELIALAAPRPIYVASATEDQWADPKGEFLAAAAADPVYRLLGTDGMGGDAPPAKMPAAEQPINSGVVGYHLRTGKHAVTDYDWQQYLDFADRHMKDGR</sequence>
<evidence type="ECO:0000313" key="6">
    <source>
        <dbReference type="Proteomes" id="UP000318081"/>
    </source>
</evidence>
<evidence type="ECO:0000256" key="3">
    <source>
        <dbReference type="ARBA" id="ARBA00022801"/>
    </source>
</evidence>
<keyword evidence="3" id="KW-0378">Hydrolase</keyword>
<organism evidence="5 6">
    <name type="scientific">Stieleria magnilauensis</name>
    <dbReference type="NCBI Taxonomy" id="2527963"/>
    <lineage>
        <taxon>Bacteria</taxon>
        <taxon>Pseudomonadati</taxon>
        <taxon>Planctomycetota</taxon>
        <taxon>Planctomycetia</taxon>
        <taxon>Pirellulales</taxon>
        <taxon>Pirellulaceae</taxon>
        <taxon>Stieleria</taxon>
    </lineage>
</organism>
<dbReference type="InterPro" id="IPR029058">
    <property type="entry name" value="AB_hydrolase_fold"/>
</dbReference>
<reference evidence="5 6" key="1">
    <citation type="submission" date="2019-02" db="EMBL/GenBank/DDBJ databases">
        <title>Deep-cultivation of Planctomycetes and their phenomic and genomic characterization uncovers novel biology.</title>
        <authorList>
            <person name="Wiegand S."/>
            <person name="Jogler M."/>
            <person name="Boedeker C."/>
            <person name="Pinto D."/>
            <person name="Vollmers J."/>
            <person name="Rivas-Marin E."/>
            <person name="Kohn T."/>
            <person name="Peeters S.H."/>
            <person name="Heuer A."/>
            <person name="Rast P."/>
            <person name="Oberbeckmann S."/>
            <person name="Bunk B."/>
            <person name="Jeske O."/>
            <person name="Meyerdierks A."/>
            <person name="Storesund J.E."/>
            <person name="Kallscheuer N."/>
            <person name="Luecker S."/>
            <person name="Lage O.M."/>
            <person name="Pohl T."/>
            <person name="Merkel B.J."/>
            <person name="Hornburger P."/>
            <person name="Mueller R.-W."/>
            <person name="Bruemmer F."/>
            <person name="Labrenz M."/>
            <person name="Spormann A.M."/>
            <person name="Op den Camp H."/>
            <person name="Overmann J."/>
            <person name="Amann R."/>
            <person name="Jetten M.S.M."/>
            <person name="Mascher T."/>
            <person name="Medema M.H."/>
            <person name="Devos D.P."/>
            <person name="Kaster A.-K."/>
            <person name="Ovreas L."/>
            <person name="Rohde M."/>
            <person name="Galperin M.Y."/>
            <person name="Jogler C."/>
        </authorList>
    </citation>
    <scope>NUCLEOTIDE SEQUENCE [LARGE SCALE GENOMIC DNA]</scope>
    <source>
        <strain evidence="5 6">TBK1r</strain>
    </source>
</reference>
<evidence type="ECO:0000259" key="4">
    <source>
        <dbReference type="Pfam" id="PF22244"/>
    </source>
</evidence>
<accession>A0ABX5XIF8</accession>
<dbReference type="Proteomes" id="UP000318081">
    <property type="component" value="Chromosome"/>
</dbReference>
<dbReference type="EMBL" id="CP036432">
    <property type="protein sequence ID" value="QDV81186.1"/>
    <property type="molecule type" value="Genomic_DNA"/>
</dbReference>